<name>A0AAE9CSP8_CAEBR</name>
<feature type="transmembrane region" description="Helical" evidence="2">
    <location>
        <begin position="116"/>
        <end position="139"/>
    </location>
</feature>
<sequence>MRQISSQISCSYEPFVLISSQTSCAESPPCTHIFCWRNFNCMIASTLSPIISGCRLDGEDIFCICPPRRVFYRKMASNSTSANNLVDDSKVSLIDAVREANLSSSGNNNNGLSGGAIAGIVIAVVVGVLLIAVLGFFAFRYIKDRRKNHGEYRPQFEEQHHAKDLPYLQPPNLEGLI</sequence>
<evidence type="ECO:0000313" key="3">
    <source>
        <dbReference type="EMBL" id="ULT79946.1"/>
    </source>
</evidence>
<proteinExistence type="predicted"/>
<evidence type="ECO:0000256" key="1">
    <source>
        <dbReference type="SAM" id="MobiDB-lite"/>
    </source>
</evidence>
<accession>A0AAE9CSP8</accession>
<organism evidence="3 4">
    <name type="scientific">Caenorhabditis briggsae</name>
    <dbReference type="NCBI Taxonomy" id="6238"/>
    <lineage>
        <taxon>Eukaryota</taxon>
        <taxon>Metazoa</taxon>
        <taxon>Ecdysozoa</taxon>
        <taxon>Nematoda</taxon>
        <taxon>Chromadorea</taxon>
        <taxon>Rhabditida</taxon>
        <taxon>Rhabditina</taxon>
        <taxon>Rhabditomorpha</taxon>
        <taxon>Rhabditoidea</taxon>
        <taxon>Rhabditidae</taxon>
        <taxon>Peloderinae</taxon>
        <taxon>Caenorhabditis</taxon>
    </lineage>
</organism>
<protein>
    <submittedName>
        <fullName evidence="3">Uncharacterized protein</fullName>
    </submittedName>
</protein>
<keyword evidence="2" id="KW-1133">Transmembrane helix</keyword>
<feature type="region of interest" description="Disordered" evidence="1">
    <location>
        <begin position="153"/>
        <end position="177"/>
    </location>
</feature>
<dbReference type="EMBL" id="CP090896">
    <property type="protein sequence ID" value="ULT79946.1"/>
    <property type="molecule type" value="Genomic_DNA"/>
</dbReference>
<keyword evidence="2" id="KW-0812">Transmembrane</keyword>
<evidence type="ECO:0000256" key="2">
    <source>
        <dbReference type="SAM" id="Phobius"/>
    </source>
</evidence>
<keyword evidence="2" id="KW-0472">Membrane</keyword>
<evidence type="ECO:0000313" key="4">
    <source>
        <dbReference type="Proteomes" id="UP000827892"/>
    </source>
</evidence>
<feature type="compositionally biased region" description="Basic and acidic residues" evidence="1">
    <location>
        <begin position="153"/>
        <end position="164"/>
    </location>
</feature>
<reference evidence="3 4" key="1">
    <citation type="submission" date="2022-05" db="EMBL/GenBank/DDBJ databases">
        <title>Chromosome-level reference genomes for two strains of Caenorhabditis briggsae: an improved platform for comparative genomics.</title>
        <authorList>
            <person name="Stevens L."/>
            <person name="Andersen E.C."/>
        </authorList>
    </citation>
    <scope>NUCLEOTIDE SEQUENCE [LARGE SCALE GENOMIC DNA]</scope>
    <source>
        <strain evidence="3">QX1410_ONT</strain>
        <tissue evidence="3">Whole-organism</tissue>
    </source>
</reference>
<dbReference type="Proteomes" id="UP000827892">
    <property type="component" value="Chromosome X"/>
</dbReference>
<gene>
    <name evidence="3" type="ORF">L3Y34_010504</name>
</gene>
<dbReference type="AlphaFoldDB" id="A0AAE9CSP8"/>